<reference evidence="1" key="1">
    <citation type="submission" date="2019-10" db="EMBL/GenBank/DDBJ databases">
        <title>Draft genome sequece of Microseira wollei NIES-4236.</title>
        <authorList>
            <person name="Yamaguchi H."/>
            <person name="Suzuki S."/>
            <person name="Kawachi M."/>
        </authorList>
    </citation>
    <scope>NUCLEOTIDE SEQUENCE</scope>
    <source>
        <strain evidence="1">NIES-4236</strain>
    </source>
</reference>
<protein>
    <submittedName>
        <fullName evidence="1">Uncharacterized protein</fullName>
    </submittedName>
</protein>
<dbReference type="Proteomes" id="UP001050975">
    <property type="component" value="Unassembled WGS sequence"/>
</dbReference>
<name>A0AAV3WQY0_9CYAN</name>
<proteinExistence type="predicted"/>
<dbReference type="AlphaFoldDB" id="A0AAV3WQY0"/>
<organism evidence="1 2">
    <name type="scientific">Microseira wollei NIES-4236</name>
    <dbReference type="NCBI Taxonomy" id="2530354"/>
    <lineage>
        <taxon>Bacteria</taxon>
        <taxon>Bacillati</taxon>
        <taxon>Cyanobacteriota</taxon>
        <taxon>Cyanophyceae</taxon>
        <taxon>Oscillatoriophycideae</taxon>
        <taxon>Aerosakkonematales</taxon>
        <taxon>Aerosakkonemataceae</taxon>
        <taxon>Microseira</taxon>
    </lineage>
</organism>
<evidence type="ECO:0000313" key="2">
    <source>
        <dbReference type="Proteomes" id="UP001050975"/>
    </source>
</evidence>
<accession>A0AAV3WQY0</accession>
<keyword evidence="2" id="KW-1185">Reference proteome</keyword>
<comment type="caution">
    <text evidence="1">The sequence shown here is derived from an EMBL/GenBank/DDBJ whole genome shotgun (WGS) entry which is preliminary data.</text>
</comment>
<gene>
    <name evidence="1" type="ORF">MiSe_94970</name>
</gene>
<evidence type="ECO:0000313" key="1">
    <source>
        <dbReference type="EMBL" id="GET44664.1"/>
    </source>
</evidence>
<sequence>MIPCRVPTVRNLLVGIGRDTAPNKFCSQPEDDLMPCPYYWWALVGTRHPINFGLYQKMISCRVPTVRNLLVGIGRDTAPNKFWFISEDDLMPCPYSQKSIGGHW</sequence>
<dbReference type="EMBL" id="BLAY01000506">
    <property type="protein sequence ID" value="GET44664.1"/>
    <property type="molecule type" value="Genomic_DNA"/>
</dbReference>